<proteinExistence type="predicted"/>
<evidence type="ECO:0008006" key="2">
    <source>
        <dbReference type="Google" id="ProtNLM"/>
    </source>
</evidence>
<organism evidence="1">
    <name type="scientific">Siphoviridae sp. ct4T77</name>
    <dbReference type="NCBI Taxonomy" id="2823563"/>
    <lineage>
        <taxon>Viruses</taxon>
        <taxon>Duplodnaviria</taxon>
        <taxon>Heunggongvirae</taxon>
        <taxon>Uroviricota</taxon>
        <taxon>Caudoviricetes</taxon>
    </lineage>
</organism>
<evidence type="ECO:0000313" key="1">
    <source>
        <dbReference type="EMBL" id="DAD66373.1"/>
    </source>
</evidence>
<dbReference type="EMBL" id="BK014659">
    <property type="protein sequence ID" value="DAD66373.1"/>
    <property type="molecule type" value="Genomic_DNA"/>
</dbReference>
<protein>
    <recommendedName>
        <fullName evidence="2">Phage protein</fullName>
    </recommendedName>
</protein>
<accession>A0A8S5L8X4</accession>
<name>A0A8S5L8X4_9CAUD</name>
<sequence>MTREEVKAQLAKCPLEWKEDDGRPVYGLHSRVTLIDGEDGDEDAYDALRIDFQIDVNKANSSCSVDVSAHGRWEFGSYELARSTGYIIPLEVLKGKAEERRLSMACRLLGVKE</sequence>
<reference evidence="1" key="1">
    <citation type="journal article" date="2021" name="Proc. Natl. Acad. Sci. U.S.A.">
        <title>A Catalog of Tens of Thousands of Viruses from Human Metagenomes Reveals Hidden Associations with Chronic Diseases.</title>
        <authorList>
            <person name="Tisza M.J."/>
            <person name="Buck C.B."/>
        </authorList>
    </citation>
    <scope>NUCLEOTIDE SEQUENCE</scope>
    <source>
        <strain evidence="1">Ct4T77</strain>
    </source>
</reference>